<dbReference type="AlphaFoldDB" id="A0A8J6T2X0"/>
<comment type="caution">
    <text evidence="1">The sequence shown here is derived from an EMBL/GenBank/DDBJ whole genome shotgun (WGS) entry which is preliminary data.</text>
</comment>
<dbReference type="InterPro" id="IPR015946">
    <property type="entry name" value="KH_dom-like_a/b"/>
</dbReference>
<proteinExistence type="predicted"/>
<organism evidence="1 2">
    <name type="scientific">Candidatus Desulfacyla euxinica</name>
    <dbReference type="NCBI Taxonomy" id="2841693"/>
    <lineage>
        <taxon>Bacteria</taxon>
        <taxon>Deltaproteobacteria</taxon>
        <taxon>Candidatus Desulfacyla</taxon>
    </lineage>
</organism>
<dbReference type="Pfam" id="PF02566">
    <property type="entry name" value="OsmC"/>
    <property type="match status" value="1"/>
</dbReference>
<accession>A0A8J6T2X0</accession>
<dbReference type="Gene3D" id="3.30.300.20">
    <property type="match status" value="1"/>
</dbReference>
<reference evidence="1 2" key="1">
    <citation type="submission" date="2020-08" db="EMBL/GenBank/DDBJ databases">
        <title>Bridging the membrane lipid divide: bacteria of the FCB group superphylum have the potential to synthesize archaeal ether lipids.</title>
        <authorList>
            <person name="Villanueva L."/>
            <person name="Von Meijenfeldt F.A.B."/>
            <person name="Westbye A.B."/>
            <person name="Yadav S."/>
            <person name="Hopmans E.C."/>
            <person name="Dutilh B.E."/>
            <person name="Sinninghe Damste J.S."/>
        </authorList>
    </citation>
    <scope>NUCLEOTIDE SEQUENCE [LARGE SCALE GENOMIC DNA]</scope>
    <source>
        <strain evidence="1">NIOZ-UU27</strain>
    </source>
</reference>
<dbReference type="Proteomes" id="UP000650524">
    <property type="component" value="Unassembled WGS sequence"/>
</dbReference>
<sequence>MTGTLGTALDARGIKSAENLIAHVEGDIEDVDGVLKIAKIRLKYFFKIPPDTKEKAERALALYADMCPAYQTVKNCIEVTWDAEMEEL</sequence>
<dbReference type="EMBL" id="JACNJD010000198">
    <property type="protein sequence ID" value="MBC8177245.1"/>
    <property type="molecule type" value="Genomic_DNA"/>
</dbReference>
<dbReference type="InterPro" id="IPR003718">
    <property type="entry name" value="OsmC/Ohr_fam"/>
</dbReference>
<gene>
    <name evidence="1" type="ORF">H8E19_07545</name>
</gene>
<dbReference type="SUPFAM" id="SSF82784">
    <property type="entry name" value="OsmC-like"/>
    <property type="match status" value="1"/>
</dbReference>
<evidence type="ECO:0000313" key="2">
    <source>
        <dbReference type="Proteomes" id="UP000650524"/>
    </source>
</evidence>
<dbReference type="InterPro" id="IPR036102">
    <property type="entry name" value="OsmC/Ohrsf"/>
</dbReference>
<name>A0A8J6T2X0_9DELT</name>
<evidence type="ECO:0000313" key="1">
    <source>
        <dbReference type="EMBL" id="MBC8177245.1"/>
    </source>
</evidence>
<protein>
    <submittedName>
        <fullName evidence="1">OsmC family protein</fullName>
    </submittedName>
</protein>